<name>A0A0D3KT69_EMIH1</name>
<dbReference type="SUPFAM" id="SSF56672">
    <property type="entry name" value="DNA/RNA polymerases"/>
    <property type="match status" value="1"/>
</dbReference>
<evidence type="ECO:0000256" key="1">
    <source>
        <dbReference type="SAM" id="MobiDB-lite"/>
    </source>
</evidence>
<dbReference type="Gene3D" id="3.30.1490.100">
    <property type="entry name" value="DNA polymerase, Y-family, little finger domain"/>
    <property type="match status" value="1"/>
</dbReference>
<organism evidence="3 4">
    <name type="scientific">Emiliania huxleyi (strain CCMP1516)</name>
    <dbReference type="NCBI Taxonomy" id="280463"/>
    <lineage>
        <taxon>Eukaryota</taxon>
        <taxon>Haptista</taxon>
        <taxon>Haptophyta</taxon>
        <taxon>Prymnesiophyceae</taxon>
        <taxon>Isochrysidales</taxon>
        <taxon>Noelaerhabdaceae</taxon>
        <taxon>Emiliania</taxon>
    </lineage>
</organism>
<dbReference type="GeneID" id="17284226"/>
<dbReference type="EnsemblProtists" id="EOD13806">
    <property type="protein sequence ID" value="EOD13806"/>
    <property type="gene ID" value="EMIHUDRAFT_212314"/>
</dbReference>
<evidence type="ECO:0000313" key="3">
    <source>
        <dbReference type="EnsemblProtists" id="EOD38954"/>
    </source>
</evidence>
<dbReference type="AlphaFoldDB" id="A0A0D3KT69"/>
<dbReference type="RefSeq" id="XP_005766235.1">
    <property type="nucleotide sequence ID" value="XM_005766178.1"/>
</dbReference>
<dbReference type="InterPro" id="IPR036775">
    <property type="entry name" value="DNA_pol_Y-fam_lit_finger_sf"/>
</dbReference>
<feature type="domain" description="UmuC" evidence="2">
    <location>
        <begin position="6"/>
        <end position="185"/>
    </location>
</feature>
<dbReference type="Pfam" id="PF00817">
    <property type="entry name" value="IMS"/>
    <property type="match status" value="1"/>
</dbReference>
<dbReference type="Proteomes" id="UP000013827">
    <property type="component" value="Unassembled WGS sequence"/>
</dbReference>
<dbReference type="eggNOG" id="KOG2095">
    <property type="taxonomic scope" value="Eukaryota"/>
</dbReference>
<feature type="compositionally biased region" description="Low complexity" evidence="1">
    <location>
        <begin position="494"/>
        <end position="522"/>
    </location>
</feature>
<dbReference type="Gene3D" id="3.40.1170.60">
    <property type="match status" value="1"/>
</dbReference>
<feature type="region of interest" description="Disordered" evidence="1">
    <location>
        <begin position="405"/>
        <end position="427"/>
    </location>
</feature>
<dbReference type="InterPro" id="IPR043128">
    <property type="entry name" value="Rev_trsase/Diguanyl_cyclase"/>
</dbReference>
<accession>A0A0D3KT69</accession>
<dbReference type="Gene3D" id="1.10.150.20">
    <property type="entry name" value="5' to 3' exonuclease, C-terminal subdomain"/>
    <property type="match status" value="1"/>
</dbReference>
<dbReference type="PANTHER" id="PTHR46404:SF1">
    <property type="entry name" value="DNA POLYMERASE IOTA"/>
    <property type="match status" value="1"/>
</dbReference>
<protein>
    <recommendedName>
        <fullName evidence="2">UmuC domain-containing protein</fullName>
    </recommendedName>
</protein>
<dbReference type="InterPro" id="IPR001126">
    <property type="entry name" value="UmuC"/>
</dbReference>
<dbReference type="PROSITE" id="PS50173">
    <property type="entry name" value="UMUC"/>
    <property type="match status" value="1"/>
</dbReference>
<dbReference type="KEGG" id="ehx:EMIHUDRAFT_212314"/>
<reference evidence="3" key="2">
    <citation type="submission" date="2024-10" db="UniProtKB">
        <authorList>
            <consortium name="EnsemblProtists"/>
        </authorList>
    </citation>
    <scope>IDENTIFICATION</scope>
</reference>
<feature type="compositionally biased region" description="Basic and acidic residues" evidence="1">
    <location>
        <begin position="538"/>
        <end position="552"/>
    </location>
</feature>
<dbReference type="InterPro" id="IPR043502">
    <property type="entry name" value="DNA/RNA_pol_sf"/>
</dbReference>
<dbReference type="HOGENOM" id="CLU_420567_0_0_1"/>
<reference evidence="4" key="1">
    <citation type="journal article" date="2013" name="Nature">
        <title>Pan genome of the phytoplankton Emiliania underpins its global distribution.</title>
        <authorList>
            <person name="Read B.A."/>
            <person name="Kegel J."/>
            <person name="Klute M.J."/>
            <person name="Kuo A."/>
            <person name="Lefebvre S.C."/>
            <person name="Maumus F."/>
            <person name="Mayer C."/>
            <person name="Miller J."/>
            <person name="Monier A."/>
            <person name="Salamov A."/>
            <person name="Young J."/>
            <person name="Aguilar M."/>
            <person name="Claverie J.M."/>
            <person name="Frickenhaus S."/>
            <person name="Gonzalez K."/>
            <person name="Herman E.K."/>
            <person name="Lin Y.C."/>
            <person name="Napier J."/>
            <person name="Ogata H."/>
            <person name="Sarno A.F."/>
            <person name="Shmutz J."/>
            <person name="Schroeder D."/>
            <person name="de Vargas C."/>
            <person name="Verret F."/>
            <person name="von Dassow P."/>
            <person name="Valentin K."/>
            <person name="Van de Peer Y."/>
            <person name="Wheeler G."/>
            <person name="Dacks J.B."/>
            <person name="Delwiche C.F."/>
            <person name="Dyhrman S.T."/>
            <person name="Glockner G."/>
            <person name="John U."/>
            <person name="Richards T."/>
            <person name="Worden A.Z."/>
            <person name="Zhang X."/>
            <person name="Grigoriev I.V."/>
            <person name="Allen A.E."/>
            <person name="Bidle K."/>
            <person name="Borodovsky M."/>
            <person name="Bowler C."/>
            <person name="Brownlee C."/>
            <person name="Cock J.M."/>
            <person name="Elias M."/>
            <person name="Gladyshev V.N."/>
            <person name="Groth M."/>
            <person name="Guda C."/>
            <person name="Hadaegh A."/>
            <person name="Iglesias-Rodriguez M.D."/>
            <person name="Jenkins J."/>
            <person name="Jones B.M."/>
            <person name="Lawson T."/>
            <person name="Leese F."/>
            <person name="Lindquist E."/>
            <person name="Lobanov A."/>
            <person name="Lomsadze A."/>
            <person name="Malik S.B."/>
            <person name="Marsh M.E."/>
            <person name="Mackinder L."/>
            <person name="Mock T."/>
            <person name="Mueller-Roeber B."/>
            <person name="Pagarete A."/>
            <person name="Parker M."/>
            <person name="Probert I."/>
            <person name="Quesneville H."/>
            <person name="Raines C."/>
            <person name="Rensing S.A."/>
            <person name="Riano-Pachon D.M."/>
            <person name="Richier S."/>
            <person name="Rokitta S."/>
            <person name="Shiraiwa Y."/>
            <person name="Soanes D.M."/>
            <person name="van der Giezen M."/>
            <person name="Wahlund T.M."/>
            <person name="Williams B."/>
            <person name="Wilson W."/>
            <person name="Wolfe G."/>
            <person name="Wurch L.L."/>
        </authorList>
    </citation>
    <scope>NUCLEOTIDE SEQUENCE</scope>
</reference>
<evidence type="ECO:0000259" key="2">
    <source>
        <dbReference type="PROSITE" id="PS50173"/>
    </source>
</evidence>
<dbReference type="PANTHER" id="PTHR46404">
    <property type="entry name" value="DNA POLYMERASE IOTA"/>
    <property type="match status" value="1"/>
</dbReference>
<dbReference type="EnsemblProtists" id="EOD38954">
    <property type="protein sequence ID" value="EOD38954"/>
    <property type="gene ID" value="EMIHUDRAFT_251589"/>
</dbReference>
<keyword evidence="4" id="KW-1185">Reference proteome</keyword>
<dbReference type="GO" id="GO:0003684">
    <property type="term" value="F:damaged DNA binding"/>
    <property type="evidence" value="ECO:0007669"/>
    <property type="project" value="InterPro"/>
</dbReference>
<dbReference type="KEGG" id="ehx:EMIHUDRAFT_251589"/>
<dbReference type="GeneID" id="17259953"/>
<dbReference type="RefSeq" id="XP_005791383.1">
    <property type="nucleotide sequence ID" value="XM_005791326.1"/>
</dbReference>
<dbReference type="PaxDb" id="2903-EOD13806"/>
<feature type="region of interest" description="Disordered" evidence="1">
    <location>
        <begin position="457"/>
        <end position="558"/>
    </location>
</feature>
<proteinExistence type="predicted"/>
<dbReference type="Gene3D" id="3.30.70.270">
    <property type="match status" value="2"/>
</dbReference>
<dbReference type="GO" id="GO:0006281">
    <property type="term" value="P:DNA repair"/>
    <property type="evidence" value="ECO:0007669"/>
    <property type="project" value="InterPro"/>
</dbReference>
<evidence type="ECO:0000313" key="4">
    <source>
        <dbReference type="Proteomes" id="UP000013827"/>
    </source>
</evidence>
<feature type="compositionally biased region" description="Low complexity" evidence="1">
    <location>
        <begin position="411"/>
        <end position="420"/>
    </location>
</feature>
<dbReference type="STRING" id="2903.R1DSP9"/>
<feature type="compositionally biased region" description="Acidic residues" evidence="1">
    <location>
        <begin position="457"/>
        <end position="470"/>
    </location>
</feature>
<sequence>MKARAIVLLDLDYFYCQVEMLRNGLPAERPVAVTQKFLVVTCNYPARSSGVAKLMRTTEAVARCPDLRLIAGEDLTPYREASDEAMQALRAFGPVQRVGLDEFFIDVTAVAEARASAGAWAPGTHARAAVRRATGLTSSAGVAHNKLLAKLAASLHKPDAQTALPASEASAFVAPLPLRALPGVGARSANCVPLRRVGARAAAALHATGCTTVAEAREAGLAALQRALGAAAGRRLAAQCEGACAEPVKESGPPLSVTVEDSFKAAHSVEALRLVLQVLAPDLRRRLADEAASRGASAVEGVRWRHHGTRTMQNPTGERDASVAPRGPLCVSRSCAMPSGASGERGAAAIAAAAEAVLRANLRPPQPSRPPFHLTLLALSATKFARAGGLQAGGLRDAAGSRGAIAGEKGASPQAKQAAAAHRDFRSGYQLGQGSPVVLMSKAEERRDWSEWAWEGGGEEELCGGDEEAGGAEPHDVGPCFPSPRELGARSPSGEAGANEAQEAGSAEAAEAAEAADWGLAGRNHLPTRSEVAPAARGGRESAIEDTATTRECRRHGS</sequence>